<name>A0ABQ7KF91_9FUNG</name>
<dbReference type="InterPro" id="IPR011333">
    <property type="entry name" value="SKP1/BTB/POZ_sf"/>
</dbReference>
<evidence type="ECO:0000259" key="1">
    <source>
        <dbReference type="PROSITE" id="PS50097"/>
    </source>
</evidence>
<protein>
    <recommendedName>
        <fullName evidence="1">BTB domain-containing protein</fullName>
    </recommendedName>
</protein>
<evidence type="ECO:0000313" key="3">
    <source>
        <dbReference type="Proteomes" id="UP001194696"/>
    </source>
</evidence>
<evidence type="ECO:0000313" key="2">
    <source>
        <dbReference type="EMBL" id="KAG0297020.1"/>
    </source>
</evidence>
<dbReference type="InterPro" id="IPR000210">
    <property type="entry name" value="BTB/POZ_dom"/>
</dbReference>
<dbReference type="Gene3D" id="3.30.710.10">
    <property type="entry name" value="Potassium Channel Kv1.1, Chain A"/>
    <property type="match status" value="1"/>
</dbReference>
<proteinExistence type="predicted"/>
<dbReference type="SUPFAM" id="SSF54695">
    <property type="entry name" value="POZ domain"/>
    <property type="match status" value="1"/>
</dbReference>
<sequence>MGQADLVEELTLRIQCDPIVSDTPPLNTKSLTIKSGGTAAHDTYHTPQWQVYLTRVVNSRDNLDIQLHSPPYSRLPTNFRSVNVIYHRRHLASIPLNESAFSNWGELKFSFPVEKALNGERLEFDIILSTQYQPSELLKLAPLLCSSTLLPSSSSLSSSKFTKQKSALIRKDHTSYSPPSRVDPTQTMMKMFLRDRQSVDVQFLFETEITPSGRVTALWAHRLVLSRYPTLDALVRGAETCENGCAIGPVMVRMPHSISLAAFSCLLYYLYTGKVQLAMRPEMFTLSQVDLDSAYAMHECAKIDTDSVLVEGQYMIDILPPVEVCCKSLVDWSVEDAESLWPTRGVPCRELHSAAKHFGIADLRDQCLEGMVESIDASNVVEMLFELGGSSAMIRETVLGDHFVNKIMQGIEYISEIVPTTQPALSRAFKAPLSVDPAAAEDGEFVAHRSVLSRYKTLEDLINTIKRTIDTTEFDFNQKDIVIVVIKDEATGQTKDGIHRNPCNADSLCKMKNVTWTEVHFISEYFGMLNECPHRMIESTRSLNMDKLFEIGYNFDKIREAALDYIADNMESMFDGGKDPFKKYCDHKECHTMMLDPM</sequence>
<reference evidence="2 3" key="1">
    <citation type="journal article" date="2020" name="Fungal Divers.">
        <title>Resolving the Mortierellaceae phylogeny through synthesis of multi-gene phylogenetics and phylogenomics.</title>
        <authorList>
            <person name="Vandepol N."/>
            <person name="Liber J."/>
            <person name="Desiro A."/>
            <person name="Na H."/>
            <person name="Kennedy M."/>
            <person name="Barry K."/>
            <person name="Grigoriev I.V."/>
            <person name="Miller A.N."/>
            <person name="O'Donnell K."/>
            <person name="Stajich J.E."/>
            <person name="Bonito G."/>
        </authorList>
    </citation>
    <scope>NUCLEOTIDE SEQUENCE [LARGE SCALE GENOMIC DNA]</scope>
    <source>
        <strain evidence="2 3">AD045</strain>
    </source>
</reference>
<dbReference type="Proteomes" id="UP001194696">
    <property type="component" value="Unassembled WGS sequence"/>
</dbReference>
<comment type="caution">
    <text evidence="2">The sequence shown here is derived from an EMBL/GenBank/DDBJ whole genome shotgun (WGS) entry which is preliminary data.</text>
</comment>
<gene>
    <name evidence="2" type="ORF">BGZ96_007904</name>
</gene>
<dbReference type="EMBL" id="JAAAIM010000042">
    <property type="protein sequence ID" value="KAG0297020.1"/>
    <property type="molecule type" value="Genomic_DNA"/>
</dbReference>
<dbReference type="PANTHER" id="PTHR24413">
    <property type="entry name" value="SPECKLE-TYPE POZ PROTEIN"/>
    <property type="match status" value="1"/>
</dbReference>
<accession>A0ABQ7KF91</accession>
<keyword evidence="3" id="KW-1185">Reference proteome</keyword>
<organism evidence="2 3">
    <name type="scientific">Linnemannia gamsii</name>
    <dbReference type="NCBI Taxonomy" id="64522"/>
    <lineage>
        <taxon>Eukaryota</taxon>
        <taxon>Fungi</taxon>
        <taxon>Fungi incertae sedis</taxon>
        <taxon>Mucoromycota</taxon>
        <taxon>Mortierellomycotina</taxon>
        <taxon>Mortierellomycetes</taxon>
        <taxon>Mortierellales</taxon>
        <taxon>Mortierellaceae</taxon>
        <taxon>Linnemannia</taxon>
    </lineage>
</organism>
<feature type="domain" description="BTB" evidence="1">
    <location>
        <begin position="199"/>
        <end position="279"/>
    </location>
</feature>
<dbReference type="PROSITE" id="PS50097">
    <property type="entry name" value="BTB"/>
    <property type="match status" value="1"/>
</dbReference>